<dbReference type="InterPro" id="IPR036102">
    <property type="entry name" value="OsmC/Ohrsf"/>
</dbReference>
<dbReference type="InterPro" id="IPR052707">
    <property type="entry name" value="OsmC_Ohr_Peroxiredoxin"/>
</dbReference>
<dbReference type="SUPFAM" id="SSF82784">
    <property type="entry name" value="OsmC-like"/>
    <property type="match status" value="1"/>
</dbReference>
<evidence type="ECO:0000313" key="2">
    <source>
        <dbReference type="Proteomes" id="UP000199116"/>
    </source>
</evidence>
<proteinExistence type="predicted"/>
<dbReference type="Gene3D" id="3.30.300.20">
    <property type="match status" value="1"/>
</dbReference>
<evidence type="ECO:0000313" key="1">
    <source>
        <dbReference type="EMBL" id="SFG15946.1"/>
    </source>
</evidence>
<organism evidence="1 2">
    <name type="scientific">Salegentibacter agarivorans</name>
    <dbReference type="NCBI Taxonomy" id="345907"/>
    <lineage>
        <taxon>Bacteria</taxon>
        <taxon>Pseudomonadati</taxon>
        <taxon>Bacteroidota</taxon>
        <taxon>Flavobacteriia</taxon>
        <taxon>Flavobacteriales</taxon>
        <taxon>Flavobacteriaceae</taxon>
        <taxon>Salegentibacter</taxon>
    </lineage>
</organism>
<protein>
    <submittedName>
        <fullName evidence="1">Peroxiredoxin, SACOL1771 subfamily</fullName>
    </submittedName>
</protein>
<dbReference type="PANTHER" id="PTHR42830">
    <property type="entry name" value="OSMOTICALLY INDUCIBLE FAMILY PROTEIN"/>
    <property type="match status" value="1"/>
</dbReference>
<dbReference type="Pfam" id="PF02566">
    <property type="entry name" value="OsmC"/>
    <property type="match status" value="1"/>
</dbReference>
<dbReference type="RefSeq" id="WP_075327133.1">
    <property type="nucleotide sequence ID" value="NZ_FOOH01000032.1"/>
</dbReference>
<name>A0A1I2PQS1_9FLAO</name>
<dbReference type="InterPro" id="IPR003718">
    <property type="entry name" value="OsmC/Ohr_fam"/>
</dbReference>
<dbReference type="Proteomes" id="UP000199116">
    <property type="component" value="Unassembled WGS sequence"/>
</dbReference>
<accession>A0A1I2PQS1</accession>
<dbReference type="InterPro" id="IPR015946">
    <property type="entry name" value="KH_dom-like_a/b"/>
</dbReference>
<reference evidence="2" key="1">
    <citation type="submission" date="2016-10" db="EMBL/GenBank/DDBJ databases">
        <authorList>
            <person name="Varghese N."/>
            <person name="Submissions S."/>
        </authorList>
    </citation>
    <scope>NUCLEOTIDE SEQUENCE [LARGE SCALE GENOMIC DNA]</scope>
    <source>
        <strain evidence="2">DSM 23515</strain>
    </source>
</reference>
<keyword evidence="2" id="KW-1185">Reference proteome</keyword>
<gene>
    <name evidence="1" type="ORF">SAMN04488033_1329</name>
</gene>
<dbReference type="EMBL" id="FOOH01000032">
    <property type="protein sequence ID" value="SFG15946.1"/>
    <property type="molecule type" value="Genomic_DNA"/>
</dbReference>
<dbReference type="AlphaFoldDB" id="A0A1I2PQS1"/>
<sequence>MAEKHEYQVDLIWLEDRKGEVSSPELTDIIETATPPDFPKGMPNIWSPEHFLVAAVESCLMTTFLAIAENSKLEFISFKSKAIGKLDKVEGKFQMTEIILKPVLEISDENNAERAKRIIEKSEKACLISNSIKSKIILEAEVIVGSVEKV</sequence>
<dbReference type="PANTHER" id="PTHR42830:SF2">
    <property type="entry name" value="OSMC_OHR FAMILY PROTEIN"/>
    <property type="match status" value="1"/>
</dbReference>